<dbReference type="EMBL" id="JAZHOF010000009">
    <property type="protein sequence ID" value="MEJ8573916.1"/>
    <property type="molecule type" value="Genomic_DNA"/>
</dbReference>
<evidence type="ECO:0000313" key="2">
    <source>
        <dbReference type="Proteomes" id="UP001378188"/>
    </source>
</evidence>
<reference evidence="1 2" key="1">
    <citation type="submission" date="2024-02" db="EMBL/GenBank/DDBJ databases">
        <title>Genome analysis and characterization of Microbaculum marinisediminis sp. nov., isolated from marine sediment.</title>
        <authorList>
            <person name="Du Z.-J."/>
            <person name="Ye Y.-Q."/>
            <person name="Zhang Z.-R."/>
            <person name="Yuan S.-M."/>
            <person name="Zhang X.-Y."/>
        </authorList>
    </citation>
    <scope>NUCLEOTIDE SEQUENCE [LARGE SCALE GENOMIC DNA]</scope>
    <source>
        <strain evidence="1 2">SDUM1044001</strain>
    </source>
</reference>
<organism evidence="1 2">
    <name type="scientific">Microbaculum marinum</name>
    <dbReference type="NCBI Taxonomy" id="1764581"/>
    <lineage>
        <taxon>Bacteria</taxon>
        <taxon>Pseudomonadati</taxon>
        <taxon>Pseudomonadota</taxon>
        <taxon>Alphaproteobacteria</taxon>
        <taxon>Hyphomicrobiales</taxon>
        <taxon>Tepidamorphaceae</taxon>
        <taxon>Microbaculum</taxon>
    </lineage>
</organism>
<dbReference type="InterPro" id="IPR015942">
    <property type="entry name" value="Asp/Glu/hydantoin_racemase"/>
</dbReference>
<comment type="caution">
    <text evidence="1">The sequence shown here is derived from an EMBL/GenBank/DDBJ whole genome shotgun (WGS) entry which is preliminary data.</text>
</comment>
<keyword evidence="2" id="KW-1185">Reference proteome</keyword>
<dbReference type="Gene3D" id="3.40.50.1860">
    <property type="match status" value="2"/>
</dbReference>
<name>A0AAW9RW04_9HYPH</name>
<dbReference type="Proteomes" id="UP001378188">
    <property type="component" value="Unassembled WGS sequence"/>
</dbReference>
<proteinExistence type="predicted"/>
<sequence>MPDAAALVGVLQLDTRFPRPPGDIGAPETWGGNCLIERVSGATVPRIVRPSLEEAVIAPFLQAARRLEAAGASVLVTSCGFLWPAAARISAAVSIPVVTSALQAMPRLRAAAGRDRPIGILTYDSRVLLESPLDLLDPGPLIVEGIETGRELHRVIARDLPTLDRVAAEADVRAAAERLAARAPDLSAVVLECTNLPPYRATIEAAVGVPVVDAVDLVRDILVTSKDW</sequence>
<gene>
    <name evidence="1" type="ORF">V3328_20685</name>
</gene>
<dbReference type="Pfam" id="PF01177">
    <property type="entry name" value="Asp_Glu_race"/>
    <property type="match status" value="1"/>
</dbReference>
<dbReference type="AlphaFoldDB" id="A0AAW9RW04"/>
<dbReference type="InterPro" id="IPR001920">
    <property type="entry name" value="Asp/Glu_race"/>
</dbReference>
<dbReference type="GO" id="GO:0047661">
    <property type="term" value="F:amino-acid racemase activity"/>
    <property type="evidence" value="ECO:0007669"/>
    <property type="project" value="InterPro"/>
</dbReference>
<protein>
    <submittedName>
        <fullName evidence="1">Aspartate/glutamate racemase family protein</fullName>
    </submittedName>
</protein>
<accession>A0AAW9RW04</accession>
<evidence type="ECO:0000313" key="1">
    <source>
        <dbReference type="EMBL" id="MEJ8573916.1"/>
    </source>
</evidence>
<dbReference type="RefSeq" id="WP_340331613.1">
    <property type="nucleotide sequence ID" value="NZ_JAZHOF010000009.1"/>
</dbReference>